<name>A0A177WRL9_BATDL</name>
<protein>
    <submittedName>
        <fullName evidence="1">Uncharacterized protein</fullName>
    </submittedName>
</protein>
<organism evidence="1 2">
    <name type="scientific">Batrachochytrium dendrobatidis (strain JEL423)</name>
    <dbReference type="NCBI Taxonomy" id="403673"/>
    <lineage>
        <taxon>Eukaryota</taxon>
        <taxon>Fungi</taxon>
        <taxon>Fungi incertae sedis</taxon>
        <taxon>Chytridiomycota</taxon>
        <taxon>Chytridiomycota incertae sedis</taxon>
        <taxon>Chytridiomycetes</taxon>
        <taxon>Rhizophydiales</taxon>
        <taxon>Rhizophydiales incertae sedis</taxon>
        <taxon>Batrachochytrium</taxon>
    </lineage>
</organism>
<accession>A0A177WRL9</accession>
<dbReference type="Proteomes" id="UP000077115">
    <property type="component" value="Unassembled WGS sequence"/>
</dbReference>
<gene>
    <name evidence="1" type="ORF">BDEG_25915</name>
</gene>
<reference evidence="1 2" key="2">
    <citation type="submission" date="2016-05" db="EMBL/GenBank/DDBJ databases">
        <title>Lineage-specific infection strategies underlie the spectrum of fungal disease in amphibians.</title>
        <authorList>
            <person name="Cuomo C.A."/>
            <person name="Farrer R.A."/>
            <person name="James T."/>
            <person name="Longcore J."/>
            <person name="Birren B."/>
        </authorList>
    </citation>
    <scope>NUCLEOTIDE SEQUENCE [LARGE SCALE GENOMIC DNA]</scope>
    <source>
        <strain evidence="1 2">JEL423</strain>
    </source>
</reference>
<dbReference type="AlphaFoldDB" id="A0A177WRL9"/>
<evidence type="ECO:0000313" key="1">
    <source>
        <dbReference type="EMBL" id="OAJ42466.1"/>
    </source>
</evidence>
<sequence length="399" mass="44670">MNGFTVILVDANQLPIPETIVHSSNTFLGVRIQTEVATSPCAVKSQSIVQSSTLSKNQLPYCFSIRIDNTGIDPSLFERGPEIMLGCKKGNRSSKKECSLQLEHDRQPVLRVCVVVIVNGRLVFAHTLRSRHESFDITGCRTKFGVVSPLIFSGENDLKDEGYTTKVSVELWHCKAQCVDQGYSLWDDTVPCDPKATFLANELYSRLDTKNDGSNVLSLECKRLGPHPLLSFDIRGASTFRSDFAIDSWHPLSCVPLPRWTQSASVSCPMTPPRDHCPQQMELPHQIQGVCSAISQLATLELSSKHHYQQQTPPRFACKPLDSILHTSSSPLQLQKKSIPNHRRYVFQEPTVMVMSQSLRTNTNQPDLMRSVCYADTIDKHRHLVLPPINRLAIPVKTP</sequence>
<dbReference type="EMBL" id="DS022307">
    <property type="protein sequence ID" value="OAJ42466.1"/>
    <property type="molecule type" value="Genomic_DNA"/>
</dbReference>
<reference evidence="1 2" key="1">
    <citation type="submission" date="2006-10" db="EMBL/GenBank/DDBJ databases">
        <title>The Genome Sequence of Batrachochytrium dendrobatidis JEL423.</title>
        <authorList>
            <consortium name="The Broad Institute Genome Sequencing Platform"/>
            <person name="Birren B."/>
            <person name="Lander E."/>
            <person name="Galagan J."/>
            <person name="Cuomo C."/>
            <person name="Devon K."/>
            <person name="Jaffe D."/>
            <person name="Butler J."/>
            <person name="Alvarez P."/>
            <person name="Gnerre S."/>
            <person name="Grabherr M."/>
            <person name="Kleber M."/>
            <person name="Mauceli E."/>
            <person name="Brockman W."/>
            <person name="Young S."/>
            <person name="LaButti K."/>
            <person name="Sykes S."/>
            <person name="DeCaprio D."/>
            <person name="Crawford M."/>
            <person name="Koehrsen M."/>
            <person name="Engels R."/>
            <person name="Montgomery P."/>
            <person name="Pearson M."/>
            <person name="Howarth C."/>
            <person name="Larson L."/>
            <person name="White J."/>
            <person name="O'Leary S."/>
            <person name="Kodira C."/>
            <person name="Zeng Q."/>
            <person name="Yandava C."/>
            <person name="Alvarado L."/>
            <person name="Longcore J."/>
            <person name="James T."/>
        </authorList>
    </citation>
    <scope>NUCLEOTIDE SEQUENCE [LARGE SCALE GENOMIC DNA]</scope>
    <source>
        <strain evidence="1 2">JEL423</strain>
    </source>
</reference>
<dbReference type="OrthoDB" id="10603402at2759"/>
<proteinExistence type="predicted"/>
<evidence type="ECO:0000313" key="2">
    <source>
        <dbReference type="Proteomes" id="UP000077115"/>
    </source>
</evidence>
<dbReference type="VEuPathDB" id="FungiDB:BDEG_25915"/>